<dbReference type="CDD" id="cd00229">
    <property type="entry name" value="SGNH_hydrolase"/>
    <property type="match status" value="1"/>
</dbReference>
<evidence type="ECO:0000313" key="3">
    <source>
        <dbReference type="Proteomes" id="UP000192936"/>
    </source>
</evidence>
<dbReference type="Gene3D" id="3.40.50.1110">
    <property type="entry name" value="SGNH hydrolase"/>
    <property type="match status" value="1"/>
</dbReference>
<dbReference type="PANTHER" id="PTHR30383">
    <property type="entry name" value="THIOESTERASE 1/PROTEASE 1/LYSOPHOSPHOLIPASE L1"/>
    <property type="match status" value="1"/>
</dbReference>
<feature type="chain" id="PRO_5013276392" evidence="1">
    <location>
        <begin position="27"/>
        <end position="258"/>
    </location>
</feature>
<protein>
    <submittedName>
        <fullName evidence="2">Lysophospholipase L1</fullName>
    </submittedName>
</protein>
<organism evidence="2 3">
    <name type="scientific">Azospirillum oryzae</name>
    <dbReference type="NCBI Taxonomy" id="286727"/>
    <lineage>
        <taxon>Bacteria</taxon>
        <taxon>Pseudomonadati</taxon>
        <taxon>Pseudomonadota</taxon>
        <taxon>Alphaproteobacteria</taxon>
        <taxon>Rhodospirillales</taxon>
        <taxon>Azospirillaceae</taxon>
        <taxon>Azospirillum</taxon>
    </lineage>
</organism>
<keyword evidence="1" id="KW-0732">Signal</keyword>
<dbReference type="SUPFAM" id="SSF52266">
    <property type="entry name" value="SGNH hydrolase"/>
    <property type="match status" value="1"/>
</dbReference>
<gene>
    <name evidence="2" type="ORF">SAMN02982917_4872</name>
</gene>
<dbReference type="PANTHER" id="PTHR30383:SF5">
    <property type="entry name" value="SGNH HYDROLASE-TYPE ESTERASE DOMAIN-CONTAINING PROTEIN"/>
    <property type="match status" value="1"/>
</dbReference>
<dbReference type="STRING" id="286727.SAMN02982917_4872"/>
<evidence type="ECO:0000256" key="1">
    <source>
        <dbReference type="SAM" id="SignalP"/>
    </source>
</evidence>
<dbReference type="InterPro" id="IPR051532">
    <property type="entry name" value="Ester_Hydrolysis_Enzymes"/>
</dbReference>
<proteinExistence type="predicted"/>
<name>A0A1X7H3P7_9PROT</name>
<dbReference type="GO" id="GO:0004622">
    <property type="term" value="F:phosphatidylcholine lysophospholipase activity"/>
    <property type="evidence" value="ECO:0007669"/>
    <property type="project" value="TreeGrafter"/>
</dbReference>
<feature type="signal peptide" evidence="1">
    <location>
        <begin position="1"/>
        <end position="26"/>
    </location>
</feature>
<sequence length="258" mass="27233">MSPVVPYAVRVLSVIAALAVSVPALAADPATRCQLPRGDAALSAPLPQMAQRIAAGAPIRIVAIGSSSTAGAGASSQNKAYPARLDHYLSERFRNADIAVLNRGINGETDDQTEKRIEADALSAKPDLVIWQVGANTVLRDGDQGLSERSIRRGVARLRAAGVDVVLMDLQYAPKMLEKAGVAPMLTRITGIATDNHIGLFHRFDVMRSLVESGGMTVADLIGPDGVHQNDVGYDCVARILAVGIEDAVNVHNSGLQR</sequence>
<reference evidence="2 3" key="1">
    <citation type="submission" date="2017-04" db="EMBL/GenBank/DDBJ databases">
        <authorList>
            <person name="Afonso C.L."/>
            <person name="Miller P.J."/>
            <person name="Scott M.A."/>
            <person name="Spackman E."/>
            <person name="Goraichik I."/>
            <person name="Dimitrov K.M."/>
            <person name="Suarez D.L."/>
            <person name="Swayne D.E."/>
        </authorList>
    </citation>
    <scope>NUCLEOTIDE SEQUENCE [LARGE SCALE GENOMIC DNA]</scope>
    <source>
        <strain evidence="2 3">A2P</strain>
    </source>
</reference>
<dbReference type="InterPro" id="IPR036514">
    <property type="entry name" value="SGNH_hydro_sf"/>
</dbReference>
<dbReference type="Pfam" id="PF25182">
    <property type="entry name" value="NonGDSL"/>
    <property type="match status" value="1"/>
</dbReference>
<dbReference type="Proteomes" id="UP000192936">
    <property type="component" value="Unassembled WGS sequence"/>
</dbReference>
<dbReference type="InterPro" id="IPR057572">
    <property type="entry name" value="NonGDSL"/>
</dbReference>
<accession>A0A1X7H3P7</accession>
<dbReference type="AlphaFoldDB" id="A0A1X7H3P7"/>
<evidence type="ECO:0000313" key="2">
    <source>
        <dbReference type="EMBL" id="SMF79033.1"/>
    </source>
</evidence>
<dbReference type="EMBL" id="FXAK01000007">
    <property type="protein sequence ID" value="SMF79033.1"/>
    <property type="molecule type" value="Genomic_DNA"/>
</dbReference>